<dbReference type="PATRIC" id="fig|443610.3.peg.1202"/>
<dbReference type="PROSITE" id="PS51186">
    <property type="entry name" value="GNAT"/>
    <property type="match status" value="1"/>
</dbReference>
<dbReference type="Proteomes" id="UP000033632">
    <property type="component" value="Unassembled WGS sequence"/>
</dbReference>
<evidence type="ECO:0000259" key="3">
    <source>
        <dbReference type="PROSITE" id="PS51186"/>
    </source>
</evidence>
<dbReference type="GO" id="GO:0016747">
    <property type="term" value="F:acyltransferase activity, transferring groups other than amino-acyl groups"/>
    <property type="evidence" value="ECO:0007669"/>
    <property type="project" value="InterPro"/>
</dbReference>
<sequence length="149" mass="16660">MSDGIRVRSAEDADVEEIVALWGAAGLLRPWNDPRHDIAFARSNNHSIVLVATHDEAIVGTAMVGQDGHRGWVYYVASDPDMRRHGVGRRVMEAAERWLAEQGVWKVQLLVRSGNREAEGFYEKLGYTDTQSKCFQKVLSKPGRLPRGS</sequence>
<evidence type="ECO:0000313" key="5">
    <source>
        <dbReference type="Proteomes" id="UP000033632"/>
    </source>
</evidence>
<keyword evidence="2" id="KW-0012">Acyltransferase</keyword>
<dbReference type="OrthoDB" id="1821130at2"/>
<dbReference type="NCBIfam" id="NF002959">
    <property type="entry name" value="PRK03624.1"/>
    <property type="match status" value="1"/>
</dbReference>
<dbReference type="STRING" id="443610.VE25_14655"/>
<evidence type="ECO:0000256" key="2">
    <source>
        <dbReference type="ARBA" id="ARBA00023315"/>
    </source>
</evidence>
<evidence type="ECO:0000313" key="4">
    <source>
        <dbReference type="EMBL" id="KKB11025.1"/>
    </source>
</evidence>
<dbReference type="Pfam" id="PF00583">
    <property type="entry name" value="Acetyltransf_1"/>
    <property type="match status" value="1"/>
</dbReference>
<dbReference type="RefSeq" id="WP_046109384.1">
    <property type="nucleotide sequence ID" value="NZ_JZEX01000124.1"/>
</dbReference>
<keyword evidence="5" id="KW-1185">Reference proteome</keyword>
<dbReference type="EMBL" id="JZEX01000124">
    <property type="protein sequence ID" value="KKB11025.1"/>
    <property type="molecule type" value="Genomic_DNA"/>
</dbReference>
<reference evidence="4 5" key="1">
    <citation type="submission" date="2015-03" db="EMBL/GenBank/DDBJ databases">
        <authorList>
            <person name="Hassan Y.I."/>
            <person name="Lepp D."/>
            <person name="Li X.-Z."/>
            <person name="Zhou T."/>
        </authorList>
    </citation>
    <scope>NUCLEOTIDE SEQUENCE [LARGE SCALE GENOMIC DNA]</scope>
    <source>
        <strain evidence="4 5">BD-c194</strain>
    </source>
</reference>
<organism evidence="4 5">
    <name type="scientific">Devosia geojensis</name>
    <dbReference type="NCBI Taxonomy" id="443610"/>
    <lineage>
        <taxon>Bacteria</taxon>
        <taxon>Pseudomonadati</taxon>
        <taxon>Pseudomonadota</taxon>
        <taxon>Alphaproteobacteria</taxon>
        <taxon>Hyphomicrobiales</taxon>
        <taxon>Devosiaceae</taxon>
        <taxon>Devosia</taxon>
    </lineage>
</organism>
<feature type="domain" description="N-acetyltransferase" evidence="3">
    <location>
        <begin position="5"/>
        <end position="144"/>
    </location>
</feature>
<dbReference type="InterPro" id="IPR050832">
    <property type="entry name" value="Bact_Acetyltransf"/>
</dbReference>
<evidence type="ECO:0000256" key="1">
    <source>
        <dbReference type="ARBA" id="ARBA00022679"/>
    </source>
</evidence>
<dbReference type="Gene3D" id="3.40.630.30">
    <property type="match status" value="1"/>
</dbReference>
<keyword evidence="1 4" id="KW-0808">Transferase</keyword>
<dbReference type="CDD" id="cd04301">
    <property type="entry name" value="NAT_SF"/>
    <property type="match status" value="1"/>
</dbReference>
<gene>
    <name evidence="4" type="ORF">VE25_14655</name>
</gene>
<dbReference type="PANTHER" id="PTHR43877">
    <property type="entry name" value="AMINOALKYLPHOSPHONATE N-ACETYLTRANSFERASE-RELATED-RELATED"/>
    <property type="match status" value="1"/>
</dbReference>
<protein>
    <submittedName>
        <fullName evidence="4">Acetyltransferase</fullName>
    </submittedName>
</protein>
<comment type="caution">
    <text evidence="4">The sequence shown here is derived from an EMBL/GenBank/DDBJ whole genome shotgun (WGS) entry which is preliminary data.</text>
</comment>
<dbReference type="SUPFAM" id="SSF55729">
    <property type="entry name" value="Acyl-CoA N-acyltransferases (Nat)"/>
    <property type="match status" value="1"/>
</dbReference>
<dbReference type="InterPro" id="IPR016181">
    <property type="entry name" value="Acyl_CoA_acyltransferase"/>
</dbReference>
<dbReference type="InterPro" id="IPR000182">
    <property type="entry name" value="GNAT_dom"/>
</dbReference>
<accession>A0A0F5FR45</accession>
<name>A0A0F5FR45_9HYPH</name>
<dbReference type="AlphaFoldDB" id="A0A0F5FR45"/>
<proteinExistence type="predicted"/>